<evidence type="ECO:0000313" key="2">
    <source>
        <dbReference type="EMBL" id="MPN05912.1"/>
    </source>
</evidence>
<protein>
    <submittedName>
        <fullName evidence="2">Uncharacterized protein</fullName>
    </submittedName>
</protein>
<name>A0A645EXF1_9ZZZZ</name>
<dbReference type="EMBL" id="VSSQ01051804">
    <property type="protein sequence ID" value="MPN05912.1"/>
    <property type="molecule type" value="Genomic_DNA"/>
</dbReference>
<organism evidence="2">
    <name type="scientific">bioreactor metagenome</name>
    <dbReference type="NCBI Taxonomy" id="1076179"/>
    <lineage>
        <taxon>unclassified sequences</taxon>
        <taxon>metagenomes</taxon>
        <taxon>ecological metagenomes</taxon>
    </lineage>
</organism>
<proteinExistence type="predicted"/>
<reference evidence="2" key="1">
    <citation type="submission" date="2019-08" db="EMBL/GenBank/DDBJ databases">
        <authorList>
            <person name="Kucharzyk K."/>
            <person name="Murdoch R.W."/>
            <person name="Higgins S."/>
            <person name="Loffler F."/>
        </authorList>
    </citation>
    <scope>NUCLEOTIDE SEQUENCE</scope>
</reference>
<feature type="region of interest" description="Disordered" evidence="1">
    <location>
        <begin position="1"/>
        <end position="21"/>
    </location>
</feature>
<dbReference type="AlphaFoldDB" id="A0A645EXF1"/>
<comment type="caution">
    <text evidence="2">The sequence shown here is derived from an EMBL/GenBank/DDBJ whole genome shotgun (WGS) entry which is preliminary data.</text>
</comment>
<sequence>MVLPASHLQRGQTERNGATEREDRVLAGEVVGGCLRHIDGVGLQRIHHAESGHQLACGVHRDFKLAARHGLDGCRQLFSTAEDRVQRLGEAGCQAPAHCSLRVDGWGNTCCEHASNTGLLDDGTTIHEFLSERFSGMNTINKTLTHPSHHAHPRPS</sequence>
<accession>A0A645EXF1</accession>
<evidence type="ECO:0000256" key="1">
    <source>
        <dbReference type="SAM" id="MobiDB-lite"/>
    </source>
</evidence>
<gene>
    <name evidence="2" type="ORF">SDC9_153166</name>
</gene>